<comment type="caution">
    <text evidence="3">The sequence shown here is derived from an EMBL/GenBank/DDBJ whole genome shotgun (WGS) entry which is preliminary data.</text>
</comment>
<organism evidence="3 4">
    <name type="scientific">Actinomadura bangladeshensis</name>
    <dbReference type="NCBI Taxonomy" id="453573"/>
    <lineage>
        <taxon>Bacteria</taxon>
        <taxon>Bacillati</taxon>
        <taxon>Actinomycetota</taxon>
        <taxon>Actinomycetes</taxon>
        <taxon>Streptosporangiales</taxon>
        <taxon>Thermomonosporaceae</taxon>
        <taxon>Actinomadura</taxon>
    </lineage>
</organism>
<feature type="region of interest" description="Disordered" evidence="2">
    <location>
        <begin position="1"/>
        <end position="26"/>
    </location>
</feature>
<dbReference type="OrthoDB" id="3514174at2"/>
<reference evidence="3 4" key="1">
    <citation type="submission" date="2019-03" db="EMBL/GenBank/DDBJ databases">
        <title>Draft genome sequences of novel Actinobacteria.</title>
        <authorList>
            <person name="Sahin N."/>
            <person name="Ay H."/>
            <person name="Saygin H."/>
        </authorList>
    </citation>
    <scope>NUCLEOTIDE SEQUENCE [LARGE SCALE GENOMIC DNA]</scope>
    <source>
        <strain evidence="3 4">DSM 45347</strain>
    </source>
</reference>
<dbReference type="InterPro" id="IPR024078">
    <property type="entry name" value="LmbE-like_dom_sf"/>
</dbReference>
<sequence>MVETVTNVLDDGEPSGARPLNGGGRGLEDGNVQRILVVMAHPDDVDFGAAGTIAGWTDRGIEVVYLMVTDGDAGGFDDTVSRKEMATLRREEQRAAAKCVGVSDVRFLGYSDGRVEATLDLRRDIARVIRQVRPDRVLMPSPERNYERIYPSHPDHRAVGSAALDAVYPDARNPYAFPELLADEGLEAWTAREVWISGGPVVNHYVDITEQFERKVNALRAHVSQTGHMGDGLPEMLRGWLGANAAAAGLSEGRLAESFQVVDTA</sequence>
<evidence type="ECO:0000256" key="1">
    <source>
        <dbReference type="ARBA" id="ARBA00022833"/>
    </source>
</evidence>
<dbReference type="Proteomes" id="UP000295431">
    <property type="component" value="Unassembled WGS sequence"/>
</dbReference>
<keyword evidence="4" id="KW-1185">Reference proteome</keyword>
<dbReference type="Gene3D" id="3.40.50.10320">
    <property type="entry name" value="LmbE-like"/>
    <property type="match status" value="1"/>
</dbReference>
<dbReference type="AlphaFoldDB" id="A0A4R4P5F3"/>
<name>A0A4R4P5F3_9ACTN</name>
<keyword evidence="1" id="KW-0862">Zinc</keyword>
<dbReference type="EMBL" id="SMJW01000035">
    <property type="protein sequence ID" value="TDC17295.1"/>
    <property type="molecule type" value="Genomic_DNA"/>
</dbReference>
<dbReference type="GO" id="GO:0016137">
    <property type="term" value="P:glycoside metabolic process"/>
    <property type="evidence" value="ECO:0007669"/>
    <property type="project" value="UniProtKB-ARBA"/>
</dbReference>
<evidence type="ECO:0000313" key="3">
    <source>
        <dbReference type="EMBL" id="TDC17295.1"/>
    </source>
</evidence>
<evidence type="ECO:0000313" key="4">
    <source>
        <dbReference type="Proteomes" id="UP000295431"/>
    </source>
</evidence>
<evidence type="ECO:0000256" key="2">
    <source>
        <dbReference type="SAM" id="MobiDB-lite"/>
    </source>
</evidence>
<dbReference type="Pfam" id="PF02585">
    <property type="entry name" value="PIG-L"/>
    <property type="match status" value="1"/>
</dbReference>
<dbReference type="GO" id="GO:0016811">
    <property type="term" value="F:hydrolase activity, acting on carbon-nitrogen (but not peptide) bonds, in linear amides"/>
    <property type="evidence" value="ECO:0007669"/>
    <property type="project" value="TreeGrafter"/>
</dbReference>
<dbReference type="PANTHER" id="PTHR12993:SF28">
    <property type="entry name" value="LMBE FAMILY PROTEIN"/>
    <property type="match status" value="1"/>
</dbReference>
<dbReference type="PANTHER" id="PTHR12993">
    <property type="entry name" value="N-ACETYLGLUCOSAMINYL-PHOSPHATIDYLINOSITOL DE-N-ACETYLASE-RELATED"/>
    <property type="match status" value="1"/>
</dbReference>
<dbReference type="InterPro" id="IPR003737">
    <property type="entry name" value="GlcNAc_PI_deacetylase-related"/>
</dbReference>
<proteinExistence type="predicted"/>
<accession>A0A4R4P5F3</accession>
<protein>
    <submittedName>
        <fullName evidence="3">PIG-L family deacetylase</fullName>
    </submittedName>
</protein>
<gene>
    <name evidence="3" type="ORF">E1284_09625</name>
</gene>
<dbReference type="SUPFAM" id="SSF102588">
    <property type="entry name" value="LmbE-like"/>
    <property type="match status" value="1"/>
</dbReference>